<keyword evidence="11" id="KW-1185">Reference proteome</keyword>
<dbReference type="SUPFAM" id="SSF52317">
    <property type="entry name" value="Class I glutamine amidotransferase-like"/>
    <property type="match status" value="1"/>
</dbReference>
<dbReference type="EC" id="6.3.5.11" evidence="7"/>
<dbReference type="PANTHER" id="PTHR43873">
    <property type="entry name" value="COBYRINATE A,C-DIAMIDE SYNTHASE"/>
    <property type="match status" value="1"/>
</dbReference>
<dbReference type="HAMAP" id="MF_00027">
    <property type="entry name" value="CobB_CbiA"/>
    <property type="match status" value="1"/>
</dbReference>
<dbReference type="InterPro" id="IPR029062">
    <property type="entry name" value="Class_I_gatase-like"/>
</dbReference>
<comment type="similarity">
    <text evidence="7">Belongs to the CobB/CbiA family.</text>
</comment>
<keyword evidence="7" id="KW-0169">Cobalamin biosynthesis</keyword>
<comment type="domain">
    <text evidence="7">Comprises of two domains. The C-terminal domain contains the binding site for glutamine and catalyzes the hydrolysis of this substrate to glutamate and ammonia. The N-terminal domain is anticipated to bind ATP and cobyrinate and catalyzes the ultimate synthesis of the diamide product. The ammonia produced via the glutaminase domain is probably translocated to the adjacent domain via a molecular tunnel, where it reacts with an activated intermediate.</text>
</comment>
<dbReference type="InterPro" id="IPR011698">
    <property type="entry name" value="GATase_3"/>
</dbReference>
<evidence type="ECO:0000256" key="4">
    <source>
        <dbReference type="ARBA" id="ARBA00022840"/>
    </source>
</evidence>
<evidence type="ECO:0000256" key="2">
    <source>
        <dbReference type="ARBA" id="ARBA00022598"/>
    </source>
</evidence>
<evidence type="ECO:0000259" key="9">
    <source>
        <dbReference type="Pfam" id="PF07685"/>
    </source>
</evidence>
<dbReference type="PANTHER" id="PTHR43873:SF1">
    <property type="entry name" value="COBYRINATE A,C-DIAMIDE SYNTHASE"/>
    <property type="match status" value="1"/>
</dbReference>
<keyword evidence="5 7" id="KW-0460">Magnesium</keyword>
<dbReference type="RefSeq" id="WP_262581425.1">
    <property type="nucleotide sequence ID" value="NZ_JAOQJV010000006.1"/>
</dbReference>
<accession>A0ABT2S5R1</accession>
<feature type="active site" description="Nucleophile" evidence="7">
    <location>
        <position position="339"/>
    </location>
</feature>
<keyword evidence="6 7" id="KW-0315">Glutamine amidotransferase</keyword>
<dbReference type="Pfam" id="PF07685">
    <property type="entry name" value="GATase_3"/>
    <property type="match status" value="1"/>
</dbReference>
<dbReference type="Gene3D" id="3.40.50.300">
    <property type="entry name" value="P-loop containing nucleotide triphosphate hydrolases"/>
    <property type="match status" value="1"/>
</dbReference>
<evidence type="ECO:0000256" key="7">
    <source>
        <dbReference type="HAMAP-Rule" id="MF_00027"/>
    </source>
</evidence>
<dbReference type="NCBIfam" id="NF002204">
    <property type="entry name" value="PRK01077.1"/>
    <property type="match status" value="1"/>
</dbReference>
<protein>
    <recommendedName>
        <fullName evidence="7">Cobyrinate a,c-diamide synthase</fullName>
        <ecNumber evidence="7">6.3.5.11</ecNumber>
    </recommendedName>
    <alternativeName>
        <fullName evidence="7">Cobyrinic acid a,c-diamide synthetase</fullName>
    </alternativeName>
</protein>
<reference evidence="10 11" key="1">
    <citation type="journal article" date="2021" name="ISME Commun">
        <title>Automated analysis of genomic sequences facilitates high-throughput and comprehensive description of bacteria.</title>
        <authorList>
            <person name="Hitch T.C.A."/>
        </authorList>
    </citation>
    <scope>NUCLEOTIDE SEQUENCE [LARGE SCALE GENOMIC DNA]</scope>
    <source>
        <strain evidence="10 11">Sanger_02</strain>
    </source>
</reference>
<comment type="caution">
    <text evidence="10">The sequence shown here is derived from an EMBL/GenBank/DDBJ whole genome shotgun (WGS) entry which is preliminary data.</text>
</comment>
<evidence type="ECO:0000256" key="1">
    <source>
        <dbReference type="ARBA" id="ARBA00001946"/>
    </source>
</evidence>
<dbReference type="SUPFAM" id="SSF52540">
    <property type="entry name" value="P-loop containing nucleoside triphosphate hydrolases"/>
    <property type="match status" value="1"/>
</dbReference>
<feature type="domain" description="CobQ/CobB/MinD/ParA nucleotide binding" evidence="8">
    <location>
        <begin position="7"/>
        <end position="198"/>
    </location>
</feature>
<gene>
    <name evidence="7" type="primary">cbiA</name>
    <name evidence="10" type="ORF">OCV65_06770</name>
</gene>
<dbReference type="InterPro" id="IPR002586">
    <property type="entry name" value="CobQ/CobB/MinD/ParA_Nub-bd_dom"/>
</dbReference>
<comment type="cofactor">
    <cofactor evidence="1 7">
        <name>Mg(2+)</name>
        <dbReference type="ChEBI" id="CHEBI:18420"/>
    </cofactor>
</comment>
<dbReference type="Gene3D" id="3.40.50.880">
    <property type="match status" value="1"/>
</dbReference>
<dbReference type="Pfam" id="PF01656">
    <property type="entry name" value="CbiA"/>
    <property type="match status" value="1"/>
</dbReference>
<comment type="catalytic activity">
    <reaction evidence="7">
        <text>cob(II)yrinate + 2 L-glutamine + 2 ATP + 2 H2O = cob(II)yrinate a,c diamide + 2 L-glutamate + 2 ADP + 2 phosphate + 2 H(+)</text>
        <dbReference type="Rhea" id="RHEA:26289"/>
        <dbReference type="ChEBI" id="CHEBI:15377"/>
        <dbReference type="ChEBI" id="CHEBI:15378"/>
        <dbReference type="ChEBI" id="CHEBI:29985"/>
        <dbReference type="ChEBI" id="CHEBI:30616"/>
        <dbReference type="ChEBI" id="CHEBI:43474"/>
        <dbReference type="ChEBI" id="CHEBI:58359"/>
        <dbReference type="ChEBI" id="CHEBI:58537"/>
        <dbReference type="ChEBI" id="CHEBI:58894"/>
        <dbReference type="ChEBI" id="CHEBI:456216"/>
        <dbReference type="EC" id="6.3.5.11"/>
    </reaction>
</comment>
<keyword evidence="3 7" id="KW-0547">Nucleotide-binding</keyword>
<keyword evidence="2 7" id="KW-0436">Ligase</keyword>
<dbReference type="NCBIfam" id="TIGR00379">
    <property type="entry name" value="cobB"/>
    <property type="match status" value="1"/>
</dbReference>
<comment type="miscellaneous">
    <text evidence="7">The a and c carboxylates of cobyrinate are activated for nucleophilic attack via formation of a phosphorylated intermediate by ATP. CbiA catalyzes first the amidation of the c-carboxylate, and then that of the a-carboxylate.</text>
</comment>
<dbReference type="Proteomes" id="UP001207605">
    <property type="component" value="Unassembled WGS sequence"/>
</dbReference>
<comment type="function">
    <text evidence="7">Catalyzes the ATP-dependent amidation of the two carboxylate groups at positions a and c of cobyrinate, using either L-glutamine or ammonia as the nitrogen source.</text>
</comment>
<evidence type="ECO:0000313" key="10">
    <source>
        <dbReference type="EMBL" id="MCU6699931.1"/>
    </source>
</evidence>
<evidence type="ECO:0000259" key="8">
    <source>
        <dbReference type="Pfam" id="PF01656"/>
    </source>
</evidence>
<dbReference type="PROSITE" id="PS51274">
    <property type="entry name" value="GATASE_COBBQ"/>
    <property type="match status" value="1"/>
</dbReference>
<sequence length="466" mass="51931">MTKLPGILLAAPSSGSGKTIAACGLMAAFRQMGKNIRACKCGPDYIDPMFHRTVLGIESENLDLFFSSKEELREIYQAHGRCADLVVTEGVMGYYDGISFGSMNGSAWDIAGVLELPVILVVPCRGMASSVLALLKGFLEYQKDSHIRGIILNRISPMLYPRMKEMLDHGLADMGHPEVKILGYLPEKECFRLESRHLGLVTPQELTGLKSQLQEVGMTIAETVDLSEILKIAEQAECLEEENPIKKEVNGKQKVHVAVARDEAFCFYYKENMKLLEQAGCELVPFSPLEDETLPEGCCGLILGGGYPELYGARLEENEGLRREIRQKITDGMPCLAECGGFQYLQDGLTDAEGYSYRMAGAIPSESSNQGRLVRFGYATIEAEQDGAFLKKGEQIRAHEFHHWDSTDNGDSCLAVKPDGKRRWQCIHMKGNLMAGYPHLYYRSHPELVERYVKACTEYSKKGTRR</sequence>
<feature type="domain" description="CobB/CobQ-like glutamine amidotransferase" evidence="9">
    <location>
        <begin position="257"/>
        <end position="445"/>
    </location>
</feature>
<organism evidence="10 11">
    <name type="scientific">Dorea ammoniilytica</name>
    <dbReference type="NCBI Taxonomy" id="2981788"/>
    <lineage>
        <taxon>Bacteria</taxon>
        <taxon>Bacillati</taxon>
        <taxon>Bacillota</taxon>
        <taxon>Clostridia</taxon>
        <taxon>Lachnospirales</taxon>
        <taxon>Lachnospiraceae</taxon>
        <taxon>Dorea</taxon>
    </lineage>
</organism>
<dbReference type="InterPro" id="IPR027417">
    <property type="entry name" value="P-loop_NTPase"/>
</dbReference>
<evidence type="ECO:0000256" key="5">
    <source>
        <dbReference type="ARBA" id="ARBA00022842"/>
    </source>
</evidence>
<evidence type="ECO:0000256" key="6">
    <source>
        <dbReference type="ARBA" id="ARBA00022962"/>
    </source>
</evidence>
<feature type="site" description="Increases nucleophilicity of active site Cys" evidence="7">
    <location>
        <position position="439"/>
    </location>
</feature>
<evidence type="ECO:0000256" key="3">
    <source>
        <dbReference type="ARBA" id="ARBA00022741"/>
    </source>
</evidence>
<dbReference type="InterPro" id="IPR004484">
    <property type="entry name" value="CbiA/CobB_synth"/>
</dbReference>
<keyword evidence="4 7" id="KW-0067">ATP-binding</keyword>
<comment type="pathway">
    <text evidence="7">Cofactor biosynthesis; adenosylcobalamin biosynthesis; cob(II)yrinate a,c-diamide from sirohydrochlorin (anaerobic route): step 10/10.</text>
</comment>
<name>A0ABT2S5R1_9FIRM</name>
<proteinExistence type="inferred from homology"/>
<evidence type="ECO:0000313" key="11">
    <source>
        <dbReference type="Proteomes" id="UP001207605"/>
    </source>
</evidence>
<dbReference type="EMBL" id="JAOQJV010000006">
    <property type="protein sequence ID" value="MCU6699931.1"/>
    <property type="molecule type" value="Genomic_DNA"/>
</dbReference>